<proteinExistence type="inferred from homology"/>
<dbReference type="GO" id="GO:0003729">
    <property type="term" value="F:mRNA binding"/>
    <property type="evidence" value="ECO:0007669"/>
    <property type="project" value="TreeGrafter"/>
</dbReference>
<feature type="compositionally biased region" description="Basic and acidic residues" evidence="5">
    <location>
        <begin position="104"/>
        <end position="125"/>
    </location>
</feature>
<evidence type="ECO:0000256" key="3">
    <source>
        <dbReference type="ARBA" id="ARBA00023274"/>
    </source>
</evidence>
<reference evidence="8" key="1">
    <citation type="submission" date="2018-05" db="EMBL/GenBank/DDBJ databases">
        <title>Organellar genomes of Gracilariaceae.</title>
        <authorList>
            <person name="Iha C."/>
            <person name="Oliveira M.C."/>
        </authorList>
    </citation>
    <scope>NUCLEOTIDE SEQUENCE</scope>
</reference>
<evidence type="ECO:0000259" key="7">
    <source>
        <dbReference type="Pfam" id="PF16320"/>
    </source>
</evidence>
<evidence type="ECO:0000256" key="4">
    <source>
        <dbReference type="HAMAP-Rule" id="MF_00368"/>
    </source>
</evidence>
<comment type="function">
    <text evidence="4">Forms part of the ribosomal stalk which helps the ribosome interact with GTP-bound translation factors. Is thus essential for accurate translation.</text>
</comment>
<dbReference type="GO" id="GO:0006412">
    <property type="term" value="P:translation"/>
    <property type="evidence" value="ECO:0007669"/>
    <property type="project" value="UniProtKB-UniRule"/>
</dbReference>
<evidence type="ECO:0000313" key="8">
    <source>
        <dbReference type="EMBL" id="AXI96609.1"/>
    </source>
</evidence>
<protein>
    <recommendedName>
        <fullName evidence="4">Large ribosomal subunit protein bL12c</fullName>
    </recommendedName>
</protein>
<dbReference type="Gene3D" id="1.20.5.710">
    <property type="entry name" value="Single helix bin"/>
    <property type="match status" value="1"/>
</dbReference>
<feature type="domain" description="Large ribosomal subunit protein bL12 oligomerization" evidence="7">
    <location>
        <begin position="4"/>
        <end position="36"/>
    </location>
</feature>
<dbReference type="GO" id="GO:0022625">
    <property type="term" value="C:cytosolic large ribosomal subunit"/>
    <property type="evidence" value="ECO:0007669"/>
    <property type="project" value="TreeGrafter"/>
</dbReference>
<organism evidence="8">
    <name type="scientific">Gracilaria gracilis</name>
    <name type="common">Red alga</name>
    <dbReference type="NCBI Taxonomy" id="2777"/>
    <lineage>
        <taxon>Eukaryota</taxon>
        <taxon>Rhodophyta</taxon>
        <taxon>Florideophyceae</taxon>
        <taxon>Rhodymeniophycidae</taxon>
        <taxon>Gracilariales</taxon>
        <taxon>Gracilariaceae</taxon>
        <taxon>Gracilaria</taxon>
    </lineage>
</organism>
<dbReference type="SUPFAM" id="SSF54736">
    <property type="entry name" value="ClpS-like"/>
    <property type="match status" value="1"/>
</dbReference>
<evidence type="ECO:0000256" key="5">
    <source>
        <dbReference type="SAM" id="MobiDB-lite"/>
    </source>
</evidence>
<feature type="region of interest" description="Disordered" evidence="5">
    <location>
        <begin position="104"/>
        <end position="131"/>
    </location>
</feature>
<name>A0A345U823_GRAGA</name>
<dbReference type="RefSeq" id="YP_009510936.1">
    <property type="nucleotide sequence ID" value="NC_039141.1"/>
</dbReference>
<feature type="domain" description="Large ribosomal subunit protein bL12 C-terminal" evidence="6">
    <location>
        <begin position="64"/>
        <end position="131"/>
    </location>
</feature>
<dbReference type="Pfam" id="PF16320">
    <property type="entry name" value="Ribosomal_L12_N"/>
    <property type="match status" value="1"/>
</dbReference>
<dbReference type="PANTHER" id="PTHR45987">
    <property type="entry name" value="39S RIBOSOMAL PROTEIN L12"/>
    <property type="match status" value="1"/>
</dbReference>
<keyword evidence="2 4" id="KW-0689">Ribosomal protein</keyword>
<sequence>MKTKIDNIINDLKSLTLLEAAELVKQIEETFEIDASITSQNPAIAIPTTTDNSSKNETEEKTEFDIILEEVPAAKKIAILKIVRSITGLGLKEAKELVESAPKTIKENTTKENSEELKKQLEEAGAKVSIK</sequence>
<keyword evidence="8" id="KW-0934">Plastid</keyword>
<dbReference type="Gene3D" id="3.30.1390.10">
    <property type="match status" value="1"/>
</dbReference>
<comment type="similarity">
    <text evidence="1 4">Belongs to the bacterial ribosomal protein bL12 family.</text>
</comment>
<gene>
    <name evidence="4 8" type="primary">rpl12</name>
</gene>
<dbReference type="InterPro" id="IPR036235">
    <property type="entry name" value="Ribosomal_bL12_oligo_N_sf"/>
</dbReference>
<geneLocation type="chloroplast" evidence="8"/>
<dbReference type="PANTHER" id="PTHR45987:SF4">
    <property type="entry name" value="LARGE RIBOSOMAL SUBUNIT PROTEIN BL12M"/>
    <property type="match status" value="1"/>
</dbReference>
<dbReference type="Pfam" id="PF00542">
    <property type="entry name" value="Ribosomal_L12"/>
    <property type="match status" value="1"/>
</dbReference>
<dbReference type="GO" id="GO:0003735">
    <property type="term" value="F:structural constituent of ribosome"/>
    <property type="evidence" value="ECO:0007669"/>
    <property type="project" value="InterPro"/>
</dbReference>
<dbReference type="GO" id="GO:0009507">
    <property type="term" value="C:chloroplast"/>
    <property type="evidence" value="ECO:0007669"/>
    <property type="project" value="UniProtKB-SubCell"/>
</dbReference>
<evidence type="ECO:0000256" key="2">
    <source>
        <dbReference type="ARBA" id="ARBA00022980"/>
    </source>
</evidence>
<evidence type="ECO:0000256" key="1">
    <source>
        <dbReference type="ARBA" id="ARBA00007197"/>
    </source>
</evidence>
<dbReference type="FunFam" id="3.30.1390.10:FF:000001">
    <property type="entry name" value="50S ribosomal protein L7/L12"/>
    <property type="match status" value="1"/>
</dbReference>
<dbReference type="InterPro" id="IPR008932">
    <property type="entry name" value="Ribosomal_bL12_oligo"/>
</dbReference>
<dbReference type="NCBIfam" id="TIGR00855">
    <property type="entry name" value="L12"/>
    <property type="match status" value="1"/>
</dbReference>
<comment type="subunit">
    <text evidence="4">Homodimer. Part of the ribosomal stalk of the 50S ribosomal subunit. Forms a multimeric L10(L12)X complex, where L10 forms an elongated spine to which 2 to 4 L12 dimers bind in a sequential fashion. Binds GTP-bound translation factors.</text>
</comment>
<dbReference type="InterPro" id="IPR014719">
    <property type="entry name" value="Ribosomal_bL12_C/ClpS-like"/>
</dbReference>
<dbReference type="GeneID" id="37623354"/>
<accession>A0A345U823</accession>
<keyword evidence="3 4" id="KW-0687">Ribonucleoprotein</keyword>
<dbReference type="CDD" id="cd00387">
    <property type="entry name" value="Ribosomal_L7_L12"/>
    <property type="match status" value="1"/>
</dbReference>
<dbReference type="InterPro" id="IPR013823">
    <property type="entry name" value="Ribosomal_bL12_C"/>
</dbReference>
<dbReference type="SUPFAM" id="SSF48300">
    <property type="entry name" value="Ribosomal protein L7/12, oligomerisation (N-terminal) domain"/>
    <property type="match status" value="1"/>
</dbReference>
<keyword evidence="8" id="KW-0150">Chloroplast</keyword>
<comment type="subcellular location">
    <subcellularLocation>
        <location evidence="4">Plastid</location>
        <location evidence="4">Chloroplast</location>
    </subcellularLocation>
</comment>
<dbReference type="InterPro" id="IPR000206">
    <property type="entry name" value="Ribosomal_bL12"/>
</dbReference>
<dbReference type="AlphaFoldDB" id="A0A345U823"/>
<dbReference type="EMBL" id="MH396011">
    <property type="protein sequence ID" value="AXI96609.1"/>
    <property type="molecule type" value="Genomic_DNA"/>
</dbReference>
<dbReference type="HAMAP" id="MF_00368">
    <property type="entry name" value="Ribosomal_bL12"/>
    <property type="match status" value="1"/>
</dbReference>
<evidence type="ECO:0000259" key="6">
    <source>
        <dbReference type="Pfam" id="PF00542"/>
    </source>
</evidence>